<protein>
    <submittedName>
        <fullName evidence="2">Homeodomain-like domain-containing protein</fullName>
    </submittedName>
</protein>
<evidence type="ECO:0000259" key="1">
    <source>
        <dbReference type="Pfam" id="PF13358"/>
    </source>
</evidence>
<dbReference type="AlphaFoldDB" id="A0A1I3X0N7"/>
<dbReference type="InterPro" id="IPR047655">
    <property type="entry name" value="Transpos_IS630-like"/>
</dbReference>
<evidence type="ECO:0000313" key="3">
    <source>
        <dbReference type="Proteomes" id="UP000199533"/>
    </source>
</evidence>
<keyword evidence="2" id="KW-0238">DNA-binding</keyword>
<reference evidence="3" key="1">
    <citation type="submission" date="2016-10" db="EMBL/GenBank/DDBJ databases">
        <authorList>
            <person name="Varghese N."/>
            <person name="Submissions S."/>
        </authorList>
    </citation>
    <scope>NUCLEOTIDE SEQUENCE [LARGE SCALE GENOMIC DNA]</scope>
    <source>
        <strain evidence="3">Nm69</strain>
    </source>
</reference>
<accession>A0A1I3X0N7</accession>
<dbReference type="Pfam" id="PF13565">
    <property type="entry name" value="HTH_32"/>
    <property type="match status" value="1"/>
</dbReference>
<dbReference type="STRING" id="52441.SAMN05216302_100165"/>
<evidence type="ECO:0000313" key="2">
    <source>
        <dbReference type="EMBL" id="SFK13298.1"/>
    </source>
</evidence>
<dbReference type="NCBIfam" id="NF033545">
    <property type="entry name" value="transpos_IS630"/>
    <property type="match status" value="1"/>
</dbReference>
<dbReference type="Proteomes" id="UP000199533">
    <property type="component" value="Unassembled WGS sequence"/>
</dbReference>
<dbReference type="RefSeq" id="WP_090696291.1">
    <property type="nucleotide sequence ID" value="NZ_FOSP01000001.1"/>
</dbReference>
<keyword evidence="3" id="KW-1185">Reference proteome</keyword>
<proteinExistence type="predicted"/>
<dbReference type="SUPFAM" id="SSF46689">
    <property type="entry name" value="Homeodomain-like"/>
    <property type="match status" value="1"/>
</dbReference>
<gene>
    <name evidence="2" type="ORF">SAMN05216302_100165</name>
</gene>
<dbReference type="GO" id="GO:0003677">
    <property type="term" value="F:DNA binding"/>
    <property type="evidence" value="ECO:0007669"/>
    <property type="project" value="UniProtKB-KW"/>
</dbReference>
<dbReference type="Pfam" id="PF13358">
    <property type="entry name" value="DDE_3"/>
    <property type="match status" value="1"/>
</dbReference>
<sequence length="350" mass="39933">MPRKAIEITLTKEQREQLDTIVRSHSVERRIAERAGIILSCAAGKRNQSVALEHETSALRVSKWRKRYAKYGLAGLEDERRPGKPETYGVAFRNRLLSKLETDPPDGMSRWDCPTLAEQLKASNHAVWRALKKEGIYLHKARSWYTSTDPEFAEKSANIIGLYLNPPFNALVLSVGEKNSAQVSTRESGYIETGDQKLVHAYKRHGTLNLIDALNAATGFIKGQTSKTKKREDFQNFMDNVIQDLSENKNVHVILDNYCTYKKNDEWLNRYAGRVYCHFAHTSASWFNQIEVWFEILSCKVLKGAGFSNVAELKNAIEAFIIRHNQSAQPFKWRKPESADSEIKNNISNL</sequence>
<name>A0A1I3X0N7_9PROT</name>
<dbReference type="OrthoDB" id="2375382at2"/>
<feature type="domain" description="Tc1-like transposase DDE" evidence="1">
    <location>
        <begin position="182"/>
        <end position="314"/>
    </location>
</feature>
<dbReference type="InterPro" id="IPR009057">
    <property type="entry name" value="Homeodomain-like_sf"/>
</dbReference>
<keyword evidence="2" id="KW-0371">Homeobox</keyword>
<dbReference type="EMBL" id="FOSP01000001">
    <property type="protein sequence ID" value="SFK13298.1"/>
    <property type="molecule type" value="Genomic_DNA"/>
</dbReference>
<organism evidence="2 3">
    <name type="scientific">Nitrosomonas aestuarii</name>
    <dbReference type="NCBI Taxonomy" id="52441"/>
    <lineage>
        <taxon>Bacteria</taxon>
        <taxon>Pseudomonadati</taxon>
        <taxon>Pseudomonadota</taxon>
        <taxon>Betaproteobacteria</taxon>
        <taxon>Nitrosomonadales</taxon>
        <taxon>Nitrosomonadaceae</taxon>
        <taxon>Nitrosomonas</taxon>
    </lineage>
</organism>
<dbReference type="InterPro" id="IPR038717">
    <property type="entry name" value="Tc1-like_DDE_dom"/>
</dbReference>